<dbReference type="InterPro" id="IPR013940">
    <property type="entry name" value="Spo22/ZIP4/TEX11"/>
</dbReference>
<dbReference type="Pfam" id="PF08631">
    <property type="entry name" value="SPO22"/>
    <property type="match status" value="1"/>
</dbReference>
<dbReference type="PANTHER" id="PTHR40375:SF2">
    <property type="entry name" value="SPORULATION-SPECIFIC PROTEIN 22"/>
    <property type="match status" value="1"/>
</dbReference>
<evidence type="ECO:0000313" key="2">
    <source>
        <dbReference type="EMBL" id="GAT26628.1"/>
    </source>
</evidence>
<name>A0A146FLR8_ASPKA</name>
<proteinExistence type="predicted"/>
<evidence type="ECO:0000256" key="1">
    <source>
        <dbReference type="ARBA" id="ARBA00023254"/>
    </source>
</evidence>
<gene>
    <name evidence="2" type="ORF">RIB2604_02103100</name>
</gene>
<dbReference type="GO" id="GO:0090173">
    <property type="term" value="P:regulation of synaptonemal complex assembly"/>
    <property type="evidence" value="ECO:0007669"/>
    <property type="project" value="InterPro"/>
</dbReference>
<dbReference type="GO" id="GO:0051321">
    <property type="term" value="P:meiotic cell cycle"/>
    <property type="evidence" value="ECO:0007669"/>
    <property type="project" value="UniProtKB-KW"/>
</dbReference>
<keyword evidence="1" id="KW-0469">Meiosis</keyword>
<reference evidence="3" key="2">
    <citation type="submission" date="2016-02" db="EMBL/GenBank/DDBJ databases">
        <title>Genome sequencing of Aspergillus luchuensis NBRC 4314.</title>
        <authorList>
            <person name="Yamada O."/>
        </authorList>
    </citation>
    <scope>NUCLEOTIDE SEQUENCE [LARGE SCALE GENOMIC DNA]</scope>
    <source>
        <strain evidence="3">RIB 2604</strain>
    </source>
</reference>
<evidence type="ECO:0000313" key="3">
    <source>
        <dbReference type="Proteomes" id="UP000075230"/>
    </source>
</evidence>
<dbReference type="InterPro" id="IPR039057">
    <property type="entry name" value="Spo22/ZIP4"/>
</dbReference>
<organism evidence="2 3">
    <name type="scientific">Aspergillus kawachii</name>
    <name type="common">White koji mold</name>
    <name type="synonym">Aspergillus awamori var. kawachi</name>
    <dbReference type="NCBI Taxonomy" id="1069201"/>
    <lineage>
        <taxon>Eukaryota</taxon>
        <taxon>Fungi</taxon>
        <taxon>Dikarya</taxon>
        <taxon>Ascomycota</taxon>
        <taxon>Pezizomycotina</taxon>
        <taxon>Eurotiomycetes</taxon>
        <taxon>Eurotiomycetidae</taxon>
        <taxon>Eurotiales</taxon>
        <taxon>Aspergillaceae</taxon>
        <taxon>Aspergillus</taxon>
        <taxon>Aspergillus subgen. Circumdati</taxon>
    </lineage>
</organism>
<accession>A0A146FLR8</accession>
<dbReference type="PANTHER" id="PTHR40375">
    <property type="entry name" value="SPORULATION-SPECIFIC PROTEIN 22"/>
    <property type="match status" value="1"/>
</dbReference>
<comment type="caution">
    <text evidence="2">The sequence shown here is derived from an EMBL/GenBank/DDBJ whole genome shotgun (WGS) entry which is preliminary data.</text>
</comment>
<dbReference type="VEuPathDB" id="FungiDB:ASPFODRAFT_55547"/>
<protein>
    <submittedName>
        <fullName evidence="2">Histone acetylase complex subunit Paf400</fullName>
    </submittedName>
</protein>
<sequence length="461" mass="51947">MPLIASSTKNEATDFAADLTGRLAIDQKKRHLGLDVKSVAQLDQQLNDFTLPIASPSSSTRRQFDQEGTRLWNTCIQLMTVYRDRKEEVALVCKVKAFAYAMLDYAAPYRGRENGCLDLSQRIIEIAAVRLDKLEKYESDIEGSKLQQYTIEYYMLRVYLAWLQGRLDIAEHLFSKIPVSDNGRGQDCVMDICYKIGSCALSHKQYDDSVKWLERALRACELVRHMDQSPVVSIKDKELLILHDSVRAGLRLDTKESNGFLAKAMDALKTHYGGMFPVQVIQLELLGKEELDENVFLQGHCPEVPIMMLKQLLEQVILLPDNGTSLEKVFITFVHGLMHSKKCANTSLGIFQETIASLRRHYKQPLSEAATEATLIIMSVNLVPYVYTKPAEQRAYRIKANIYLESLLGDAKAIPYLLSCVVEAFKLGKTQQGLEGLEQLLKSAKCPGAEGYHVGKLLQYG</sequence>
<reference evidence="2 3" key="1">
    <citation type="journal article" date="2016" name="DNA Res.">
        <title>Genome sequence of Aspergillus luchuensis NBRC 4314.</title>
        <authorList>
            <person name="Yamada O."/>
            <person name="Machida M."/>
            <person name="Hosoyama A."/>
            <person name="Goto M."/>
            <person name="Takahashi T."/>
            <person name="Futagami T."/>
            <person name="Yamagata Y."/>
            <person name="Takeuchi M."/>
            <person name="Kobayashi T."/>
            <person name="Koike H."/>
            <person name="Abe K."/>
            <person name="Asai K."/>
            <person name="Arita M."/>
            <person name="Fujita N."/>
            <person name="Fukuda K."/>
            <person name="Higa K."/>
            <person name="Horikawa H."/>
            <person name="Ishikawa T."/>
            <person name="Jinno K."/>
            <person name="Kato Y."/>
            <person name="Kirimura K."/>
            <person name="Mizutani O."/>
            <person name="Nakasone K."/>
            <person name="Sano M."/>
            <person name="Shiraishi Y."/>
            <person name="Tsukahara M."/>
            <person name="Gomi K."/>
        </authorList>
    </citation>
    <scope>NUCLEOTIDE SEQUENCE [LARGE SCALE GENOMIC DNA]</scope>
    <source>
        <strain evidence="2 3">RIB 2604</strain>
    </source>
</reference>
<dbReference type="AlphaFoldDB" id="A0A146FLR8"/>
<dbReference type="VEuPathDB" id="FungiDB:ASPFODRAFT_55546"/>
<dbReference type="Proteomes" id="UP000075230">
    <property type="component" value="Unassembled WGS sequence"/>
</dbReference>
<dbReference type="EMBL" id="BCWF01000021">
    <property type="protein sequence ID" value="GAT26628.1"/>
    <property type="molecule type" value="Genomic_DNA"/>
</dbReference>